<dbReference type="InterPro" id="IPR038607">
    <property type="entry name" value="PhoD-like_sf"/>
</dbReference>
<dbReference type="Gene3D" id="3.60.21.70">
    <property type="entry name" value="PhoD-like phosphatase"/>
    <property type="match status" value="1"/>
</dbReference>
<dbReference type="Pfam" id="PF09423">
    <property type="entry name" value="PhoD"/>
    <property type="match status" value="1"/>
</dbReference>
<dbReference type="InterPro" id="IPR018946">
    <property type="entry name" value="PhoD-like_MPP"/>
</dbReference>
<dbReference type="AlphaFoldDB" id="A0A936ZYG9"/>
<gene>
    <name evidence="2" type="ORF">JJQ60_12110</name>
</gene>
<sequence length="343" mass="39709">MKIKKIVTTVFLCYIQLCFTQTSNETNASDFIIAFGSCNKVNEPQPFWEEILKNNPNVFIWGGDNIYADSDDMNVVSLGYKTQNNNEGYKKLKRSIPIMATWDDHDYGKNDVGAEWEKKNESQHLFLDFLGISDDSPRRLQEGVYTSKVFDIEKGNVKVIVLDTRYFRSPLKKSAIEGRRYEPYMNNEGTLLGEKQWKWLEKELESNYSDFVIIVSSIQFLSSEHGFETWGNFPHEVERLQQLLVSKAVRNVIILSGDRHISEFSMTKIKGLKYPLVDFTSSGLTHSHSNYKGESNRYRVGRVISTPSFGLLKFDLDTYTVNMQIRGKNGIVYQEFKRQYPKN</sequence>
<dbReference type="SUPFAM" id="SSF56300">
    <property type="entry name" value="Metallo-dependent phosphatases"/>
    <property type="match status" value="1"/>
</dbReference>
<evidence type="ECO:0000259" key="1">
    <source>
        <dbReference type="Pfam" id="PF09423"/>
    </source>
</evidence>
<comment type="caution">
    <text evidence="2">The sequence shown here is derived from an EMBL/GenBank/DDBJ whole genome shotgun (WGS) entry which is preliminary data.</text>
</comment>
<dbReference type="PANTHER" id="PTHR33987:SF1">
    <property type="entry name" value="CALCINEURIN-LIKE METALLO-PHOSPHOESTERASE SUPERFAMILY PROTEIN"/>
    <property type="match status" value="1"/>
</dbReference>
<dbReference type="Proteomes" id="UP000651057">
    <property type="component" value="Unassembled WGS sequence"/>
</dbReference>
<proteinExistence type="predicted"/>
<keyword evidence="3" id="KW-1185">Reference proteome</keyword>
<evidence type="ECO:0000313" key="3">
    <source>
        <dbReference type="Proteomes" id="UP000651057"/>
    </source>
</evidence>
<dbReference type="PANTHER" id="PTHR33987">
    <property type="entry name" value="CALCINEURIN-LIKE METALLO-PHOSPHOESTERASE SUPERFAMILY PROTEIN"/>
    <property type="match status" value="1"/>
</dbReference>
<accession>A0A936ZYG9</accession>
<dbReference type="EMBL" id="JAERQJ010000004">
    <property type="protein sequence ID" value="MBL0684263.1"/>
    <property type="molecule type" value="Genomic_DNA"/>
</dbReference>
<feature type="domain" description="PhoD-like phosphatase metallophosphatase" evidence="1">
    <location>
        <begin position="35"/>
        <end position="267"/>
    </location>
</feature>
<name>A0A936ZYG9_9FLAO</name>
<dbReference type="CDD" id="cd07389">
    <property type="entry name" value="MPP_PhoD"/>
    <property type="match status" value="1"/>
</dbReference>
<dbReference type="InterPro" id="IPR029052">
    <property type="entry name" value="Metallo-depent_PP-like"/>
</dbReference>
<organism evidence="2 3">
    <name type="scientific">Aquimarina mytili</name>
    <dbReference type="NCBI Taxonomy" id="874423"/>
    <lineage>
        <taxon>Bacteria</taxon>
        <taxon>Pseudomonadati</taxon>
        <taxon>Bacteroidota</taxon>
        <taxon>Flavobacteriia</taxon>
        <taxon>Flavobacteriales</taxon>
        <taxon>Flavobacteriaceae</taxon>
        <taxon>Aquimarina</taxon>
    </lineage>
</organism>
<dbReference type="RefSeq" id="WP_201920117.1">
    <property type="nucleotide sequence ID" value="NZ_BAABAX010000003.1"/>
</dbReference>
<protein>
    <submittedName>
        <fullName evidence="2">Alkaline phosphatase family protein</fullName>
    </submittedName>
</protein>
<evidence type="ECO:0000313" key="2">
    <source>
        <dbReference type="EMBL" id="MBL0684263.1"/>
    </source>
</evidence>
<reference evidence="2" key="1">
    <citation type="submission" date="2021-01" db="EMBL/GenBank/DDBJ databases">
        <authorList>
            <person name="Zhong Y.L."/>
        </authorList>
    </citation>
    <scope>NUCLEOTIDE SEQUENCE</scope>
    <source>
        <strain evidence="2">KCTC 23302</strain>
    </source>
</reference>